<protein>
    <submittedName>
        <fullName evidence="2">10755_t:CDS:1</fullName>
    </submittedName>
</protein>
<sequence length="103" mass="11960">EEAAEEAEESLEVVQDIDILESIFSFREYKKEAAKEAIETNNDIYEIGNIKAIETDKTESNNMDENDSIDENNKMDENENMDENNNMDENFKKIFICTSCYVI</sequence>
<feature type="region of interest" description="Disordered" evidence="1">
    <location>
        <begin position="56"/>
        <end position="85"/>
    </location>
</feature>
<organism evidence="2 3">
    <name type="scientific">Racocetra fulgida</name>
    <dbReference type="NCBI Taxonomy" id="60492"/>
    <lineage>
        <taxon>Eukaryota</taxon>
        <taxon>Fungi</taxon>
        <taxon>Fungi incertae sedis</taxon>
        <taxon>Mucoromycota</taxon>
        <taxon>Glomeromycotina</taxon>
        <taxon>Glomeromycetes</taxon>
        <taxon>Diversisporales</taxon>
        <taxon>Gigasporaceae</taxon>
        <taxon>Racocetra</taxon>
    </lineage>
</organism>
<proteinExistence type="predicted"/>
<evidence type="ECO:0000313" key="3">
    <source>
        <dbReference type="Proteomes" id="UP000789396"/>
    </source>
</evidence>
<reference evidence="2" key="1">
    <citation type="submission" date="2021-06" db="EMBL/GenBank/DDBJ databases">
        <authorList>
            <person name="Kallberg Y."/>
            <person name="Tangrot J."/>
            <person name="Rosling A."/>
        </authorList>
    </citation>
    <scope>NUCLEOTIDE SEQUENCE</scope>
    <source>
        <strain evidence="2">IN212</strain>
    </source>
</reference>
<evidence type="ECO:0000313" key="2">
    <source>
        <dbReference type="EMBL" id="CAG8763050.1"/>
    </source>
</evidence>
<comment type="caution">
    <text evidence="2">The sequence shown here is derived from an EMBL/GenBank/DDBJ whole genome shotgun (WGS) entry which is preliminary data.</text>
</comment>
<evidence type="ECO:0000256" key="1">
    <source>
        <dbReference type="SAM" id="MobiDB-lite"/>
    </source>
</evidence>
<keyword evidence="3" id="KW-1185">Reference proteome</keyword>
<feature type="non-terminal residue" evidence="2">
    <location>
        <position position="1"/>
    </location>
</feature>
<dbReference type="EMBL" id="CAJVPZ010042069">
    <property type="protein sequence ID" value="CAG8763050.1"/>
    <property type="molecule type" value="Genomic_DNA"/>
</dbReference>
<dbReference type="Proteomes" id="UP000789396">
    <property type="component" value="Unassembled WGS sequence"/>
</dbReference>
<name>A0A9N9NR98_9GLOM</name>
<dbReference type="AlphaFoldDB" id="A0A9N9NR98"/>
<accession>A0A9N9NR98</accession>
<gene>
    <name evidence="2" type="ORF">RFULGI_LOCUS14461</name>
</gene>